<dbReference type="GO" id="GO:0012505">
    <property type="term" value="C:endomembrane system"/>
    <property type="evidence" value="ECO:0007669"/>
    <property type="project" value="UniProtKB-SubCell"/>
</dbReference>
<protein>
    <submittedName>
        <fullName evidence="6">Protein-S-isoprenylcysteine O-methyltransferase Ste14</fullName>
    </submittedName>
</protein>
<evidence type="ECO:0000313" key="7">
    <source>
        <dbReference type="Proteomes" id="UP000266273"/>
    </source>
</evidence>
<evidence type="ECO:0000256" key="1">
    <source>
        <dbReference type="ARBA" id="ARBA00004127"/>
    </source>
</evidence>
<feature type="transmembrane region" description="Helical" evidence="5">
    <location>
        <begin position="50"/>
        <end position="70"/>
    </location>
</feature>
<feature type="transmembrane region" description="Helical" evidence="5">
    <location>
        <begin position="77"/>
        <end position="100"/>
    </location>
</feature>
<dbReference type="GO" id="GO:0032259">
    <property type="term" value="P:methylation"/>
    <property type="evidence" value="ECO:0007669"/>
    <property type="project" value="UniProtKB-KW"/>
</dbReference>
<dbReference type="GO" id="GO:0008168">
    <property type="term" value="F:methyltransferase activity"/>
    <property type="evidence" value="ECO:0007669"/>
    <property type="project" value="UniProtKB-KW"/>
</dbReference>
<evidence type="ECO:0000313" key="6">
    <source>
        <dbReference type="EMBL" id="RIA55211.1"/>
    </source>
</evidence>
<dbReference type="Gene3D" id="1.20.120.1630">
    <property type="match status" value="1"/>
</dbReference>
<dbReference type="Proteomes" id="UP000266273">
    <property type="component" value="Unassembled WGS sequence"/>
</dbReference>
<name>A0A397QAF9_9HYPH</name>
<dbReference type="AlphaFoldDB" id="A0A397QAF9"/>
<dbReference type="OrthoDB" id="9811969at2"/>
<feature type="transmembrane region" description="Helical" evidence="5">
    <location>
        <begin position="132"/>
        <end position="161"/>
    </location>
</feature>
<keyword evidence="3 5" id="KW-1133">Transmembrane helix</keyword>
<dbReference type="EMBL" id="QXDF01000001">
    <property type="protein sequence ID" value="RIA55211.1"/>
    <property type="molecule type" value="Genomic_DNA"/>
</dbReference>
<dbReference type="Pfam" id="PF04191">
    <property type="entry name" value="PEMT"/>
    <property type="match status" value="1"/>
</dbReference>
<organism evidence="6 7">
    <name type="scientific">Dichotomicrobium thermohalophilum</name>
    <dbReference type="NCBI Taxonomy" id="933063"/>
    <lineage>
        <taxon>Bacteria</taxon>
        <taxon>Pseudomonadati</taxon>
        <taxon>Pseudomonadota</taxon>
        <taxon>Alphaproteobacteria</taxon>
        <taxon>Hyphomicrobiales</taxon>
        <taxon>Hyphomicrobiaceae</taxon>
        <taxon>Dichotomicrobium</taxon>
    </lineage>
</organism>
<dbReference type="RefSeq" id="WP_119060146.1">
    <property type="nucleotide sequence ID" value="NZ_QXDF01000001.1"/>
</dbReference>
<keyword evidence="6" id="KW-0808">Transferase</keyword>
<gene>
    <name evidence="6" type="ORF">BXY53_0270</name>
</gene>
<dbReference type="PROSITE" id="PS50244">
    <property type="entry name" value="S5A_REDUCTASE"/>
    <property type="match status" value="1"/>
</dbReference>
<sequence length="204" mass="22582">MGVISTLGPIVAAIVAVALIVLAILMIATITSDSFRLWPTPGKNSWQNYTFWPLFRTGMGGLPVAAALLADLSGPLWWLQLVIGLPLIVVGFGVTFYAYFDLGIENTYGADESLVTDGLYHYSRNPQYVASIMGYIGIGAAAGSWIIWGLVALAVLVYSLMPLAEEPWLRKKFGRAYDDYMKSTPRFLSWRKLPFIHMPQESRN</sequence>
<feature type="transmembrane region" description="Helical" evidence="5">
    <location>
        <begin position="7"/>
        <end position="30"/>
    </location>
</feature>
<keyword evidence="7" id="KW-1185">Reference proteome</keyword>
<comment type="subcellular location">
    <subcellularLocation>
        <location evidence="1">Endomembrane system</location>
        <topology evidence="1">Multi-pass membrane protein</topology>
    </subcellularLocation>
</comment>
<keyword evidence="4 5" id="KW-0472">Membrane</keyword>
<accession>A0A397QAF9</accession>
<evidence type="ECO:0000256" key="5">
    <source>
        <dbReference type="SAM" id="Phobius"/>
    </source>
</evidence>
<evidence type="ECO:0000256" key="4">
    <source>
        <dbReference type="ARBA" id="ARBA00023136"/>
    </source>
</evidence>
<evidence type="ECO:0000256" key="2">
    <source>
        <dbReference type="ARBA" id="ARBA00022692"/>
    </source>
</evidence>
<evidence type="ECO:0000256" key="3">
    <source>
        <dbReference type="ARBA" id="ARBA00022989"/>
    </source>
</evidence>
<comment type="caution">
    <text evidence="6">The sequence shown here is derived from an EMBL/GenBank/DDBJ whole genome shotgun (WGS) entry which is preliminary data.</text>
</comment>
<keyword evidence="6" id="KW-0489">Methyltransferase</keyword>
<reference evidence="6 7" key="1">
    <citation type="submission" date="2018-08" db="EMBL/GenBank/DDBJ databases">
        <title>Genomic Encyclopedia of Archaeal and Bacterial Type Strains, Phase II (KMG-II): from individual species to whole genera.</title>
        <authorList>
            <person name="Goeker M."/>
        </authorList>
    </citation>
    <scope>NUCLEOTIDE SEQUENCE [LARGE SCALE GENOMIC DNA]</scope>
    <source>
        <strain evidence="6 7">DSM 5002</strain>
    </source>
</reference>
<keyword evidence="2 5" id="KW-0812">Transmembrane</keyword>
<proteinExistence type="predicted"/>
<dbReference type="InterPro" id="IPR007318">
    <property type="entry name" value="Phopholipid_MeTrfase"/>
</dbReference>